<evidence type="ECO:0000313" key="3">
    <source>
        <dbReference type="Proteomes" id="UP001595453"/>
    </source>
</evidence>
<dbReference type="InterPro" id="IPR029865">
    <property type="entry name" value="KIAA0319-like"/>
</dbReference>
<organism evidence="2 3">
    <name type="scientific">Pseudoalteromonas fenneropenaei</name>
    <dbReference type="NCBI Taxonomy" id="1737459"/>
    <lineage>
        <taxon>Bacteria</taxon>
        <taxon>Pseudomonadati</taxon>
        <taxon>Pseudomonadota</taxon>
        <taxon>Gammaproteobacteria</taxon>
        <taxon>Alteromonadales</taxon>
        <taxon>Pseudoalteromonadaceae</taxon>
        <taxon>Pseudoalteromonas</taxon>
    </lineage>
</organism>
<dbReference type="InterPro" id="IPR013783">
    <property type="entry name" value="Ig-like_fold"/>
</dbReference>
<accession>A0ABV7CMH0</accession>
<feature type="domain" description="PKD/Chitinase" evidence="1">
    <location>
        <begin position="338"/>
        <end position="424"/>
    </location>
</feature>
<dbReference type="PROSITE" id="PS51257">
    <property type="entry name" value="PROKAR_LIPOPROTEIN"/>
    <property type="match status" value="1"/>
</dbReference>
<dbReference type="CDD" id="cd00146">
    <property type="entry name" value="PKD"/>
    <property type="match status" value="1"/>
</dbReference>
<keyword evidence="3" id="KW-1185">Reference proteome</keyword>
<dbReference type="Proteomes" id="UP001595453">
    <property type="component" value="Unassembled WGS sequence"/>
</dbReference>
<dbReference type="SMART" id="SM00089">
    <property type="entry name" value="PKD"/>
    <property type="match status" value="4"/>
</dbReference>
<dbReference type="Pfam" id="PF18911">
    <property type="entry name" value="PKD_4"/>
    <property type="match status" value="2"/>
</dbReference>
<feature type="domain" description="PKD/Chitinase" evidence="1">
    <location>
        <begin position="147"/>
        <end position="239"/>
    </location>
</feature>
<feature type="domain" description="PKD/Chitinase" evidence="1">
    <location>
        <begin position="50"/>
        <end position="140"/>
    </location>
</feature>
<dbReference type="InterPro" id="IPR035986">
    <property type="entry name" value="PKD_dom_sf"/>
</dbReference>
<dbReference type="RefSeq" id="WP_377125643.1">
    <property type="nucleotide sequence ID" value="NZ_JBHRSD010000026.1"/>
</dbReference>
<comment type="caution">
    <text evidence="2">The sequence shown here is derived from an EMBL/GenBank/DDBJ whole genome shotgun (WGS) entry which is preliminary data.</text>
</comment>
<dbReference type="SUPFAM" id="SSF49299">
    <property type="entry name" value="PKD domain"/>
    <property type="match status" value="3"/>
</dbReference>
<evidence type="ECO:0000259" key="1">
    <source>
        <dbReference type="SMART" id="SM00089"/>
    </source>
</evidence>
<protein>
    <submittedName>
        <fullName evidence="2">PKD domain-containing protein</fullName>
    </submittedName>
</protein>
<gene>
    <name evidence="2" type="ORF">ACFOEE_14460</name>
</gene>
<dbReference type="Pfam" id="PF22352">
    <property type="entry name" value="K319L-like_PKD"/>
    <property type="match status" value="2"/>
</dbReference>
<dbReference type="InterPro" id="IPR000601">
    <property type="entry name" value="PKD_dom"/>
</dbReference>
<dbReference type="EMBL" id="JBHRSD010000026">
    <property type="protein sequence ID" value="MFC3033723.1"/>
    <property type="molecule type" value="Genomic_DNA"/>
</dbReference>
<proteinExistence type="predicted"/>
<name>A0ABV7CMH0_9GAMM</name>
<reference evidence="3" key="1">
    <citation type="journal article" date="2019" name="Int. J. Syst. Evol. Microbiol.">
        <title>The Global Catalogue of Microorganisms (GCM) 10K type strain sequencing project: providing services to taxonomists for standard genome sequencing and annotation.</title>
        <authorList>
            <consortium name="The Broad Institute Genomics Platform"/>
            <consortium name="The Broad Institute Genome Sequencing Center for Infectious Disease"/>
            <person name="Wu L."/>
            <person name="Ma J."/>
        </authorList>
    </citation>
    <scope>NUCLEOTIDE SEQUENCE [LARGE SCALE GENOMIC DNA]</scope>
    <source>
        <strain evidence="3">KCTC 42730</strain>
    </source>
</reference>
<dbReference type="PANTHER" id="PTHR46182:SF2">
    <property type="entry name" value="FI19480P1"/>
    <property type="match status" value="1"/>
</dbReference>
<sequence>MKWKCFAPSLLALATASCGESGQLEASSVVAVDNTTAVVVAQPTEVAPLIANAGPDVTVKQGDVVSLNGKLSRSQQGEINQYQWRLLSQPAGSATQIHGMDNASAKFVPDVAGEYQLQLAVVDSKGRRAEDQVSVVSQGFNFNSPPAAIILSDKITAAQNESLELDGSMSFDPDFRDVLQYLWQVVAAPEGAEYSLSNTSNPITAFRASTVGEYKVELKVTDPKGANNSSSITLTIGAENQPPIAELGKDRSVIVGEAQTIACERCFDPEGGAISYHWQLLAKPQASLAELTELTTTQTGLLPDIVGDYVIGLVVSDGESSSAPATILLKAQENQQPVAAISPVSGAKVNQKVSLDAAASYDPEGSPLSYNWELIEQPGFDNLFAADTSTPYFTPSQEGIYVVQLVVSDETQSSTPVTVRIPVELDLPPVAKISGDPSRQTTVGTEVTFDGSLSFDPEGSALTYVWALQTPEGSQAQLVTNNAEAKLLPDVAGYYSITLTVTDASGLTSSTRVELHAQALPSVYSGQLVGKITDVKSQPLGNLSFDLNGQVVTTDAQGNLMAELEVKPGEFLTLKTQDPRVAAATYQSWPIDENNFYVNLGNTPVPVMQDIKLMLAVCSAIFDKQPVALGVRLQDTSSRFNHFVWQYEQTFNLEKSRISTLSLPSPANYTLTLPEGLRFVATSSPMLEVLYSPGQVKLKTISICN</sequence>
<feature type="domain" description="PKD/Chitinase" evidence="1">
    <location>
        <begin position="430"/>
        <end position="520"/>
    </location>
</feature>
<dbReference type="InterPro" id="IPR022409">
    <property type="entry name" value="PKD/Chitinase_dom"/>
</dbReference>
<dbReference type="Gene3D" id="2.60.40.10">
    <property type="entry name" value="Immunoglobulins"/>
    <property type="match status" value="5"/>
</dbReference>
<evidence type="ECO:0000313" key="2">
    <source>
        <dbReference type="EMBL" id="MFC3033723.1"/>
    </source>
</evidence>
<dbReference type="PANTHER" id="PTHR46182">
    <property type="entry name" value="FI19480P1"/>
    <property type="match status" value="1"/>
</dbReference>